<evidence type="ECO:0000256" key="1">
    <source>
        <dbReference type="SAM" id="MobiDB-lite"/>
    </source>
</evidence>
<reference evidence="2" key="1">
    <citation type="journal article" date="2014" name="Int. J. Syst. Evol. Microbiol.">
        <title>Complete genome sequence of Corynebacterium casei LMG S-19264T (=DSM 44701T), isolated from a smear-ripened cheese.</title>
        <authorList>
            <consortium name="US DOE Joint Genome Institute (JGI-PGF)"/>
            <person name="Walter F."/>
            <person name="Albersmeier A."/>
            <person name="Kalinowski J."/>
            <person name="Ruckert C."/>
        </authorList>
    </citation>
    <scope>NUCLEOTIDE SEQUENCE</scope>
    <source>
        <strain evidence="2">JCM 3090</strain>
    </source>
</reference>
<protein>
    <submittedName>
        <fullName evidence="2">Uncharacterized protein</fullName>
    </submittedName>
</protein>
<gene>
    <name evidence="2" type="ORF">GCM10010123_41480</name>
</gene>
<feature type="compositionally biased region" description="Low complexity" evidence="1">
    <location>
        <begin position="573"/>
        <end position="584"/>
    </location>
</feature>
<dbReference type="AlphaFoldDB" id="A0A8J3FCU3"/>
<organism evidence="2 3">
    <name type="scientific">Pilimelia anulata</name>
    <dbReference type="NCBI Taxonomy" id="53371"/>
    <lineage>
        <taxon>Bacteria</taxon>
        <taxon>Bacillati</taxon>
        <taxon>Actinomycetota</taxon>
        <taxon>Actinomycetes</taxon>
        <taxon>Micromonosporales</taxon>
        <taxon>Micromonosporaceae</taxon>
        <taxon>Pilimelia</taxon>
    </lineage>
</organism>
<comment type="caution">
    <text evidence="2">The sequence shown here is derived from an EMBL/GenBank/DDBJ whole genome shotgun (WGS) entry which is preliminary data.</text>
</comment>
<dbReference type="InterPro" id="IPR052026">
    <property type="entry name" value="ExeA_AAA_ATPase_DNA-bind"/>
</dbReference>
<accession>A0A8J3FCU3</accession>
<dbReference type="Proteomes" id="UP000649739">
    <property type="component" value="Unassembled WGS sequence"/>
</dbReference>
<name>A0A8J3FCU3_9ACTN</name>
<dbReference type="InterPro" id="IPR027417">
    <property type="entry name" value="P-loop_NTPase"/>
</dbReference>
<evidence type="ECO:0000313" key="2">
    <source>
        <dbReference type="EMBL" id="GGK07311.1"/>
    </source>
</evidence>
<dbReference type="EMBL" id="BMQB01000011">
    <property type="protein sequence ID" value="GGK07311.1"/>
    <property type="molecule type" value="Genomic_DNA"/>
</dbReference>
<dbReference type="PANTHER" id="PTHR35894:SF1">
    <property type="entry name" value="PHOSPHORIBULOKINASE _ URIDINE KINASE FAMILY"/>
    <property type="match status" value="1"/>
</dbReference>
<reference evidence="2" key="2">
    <citation type="submission" date="2020-09" db="EMBL/GenBank/DDBJ databases">
        <authorList>
            <person name="Sun Q."/>
            <person name="Ohkuma M."/>
        </authorList>
    </citation>
    <scope>NUCLEOTIDE SEQUENCE</scope>
    <source>
        <strain evidence="2">JCM 3090</strain>
    </source>
</reference>
<proteinExistence type="predicted"/>
<dbReference type="PANTHER" id="PTHR35894">
    <property type="entry name" value="GENERAL SECRETION PATHWAY PROTEIN A-RELATED"/>
    <property type="match status" value="1"/>
</dbReference>
<feature type="compositionally biased region" description="Basic and acidic residues" evidence="1">
    <location>
        <begin position="555"/>
        <end position="568"/>
    </location>
</feature>
<keyword evidence="3" id="KW-1185">Reference proteome</keyword>
<evidence type="ECO:0000313" key="3">
    <source>
        <dbReference type="Proteomes" id="UP000649739"/>
    </source>
</evidence>
<feature type="region of interest" description="Disordered" evidence="1">
    <location>
        <begin position="555"/>
        <end position="584"/>
    </location>
</feature>
<dbReference type="RefSeq" id="WP_189171875.1">
    <property type="nucleotide sequence ID" value="NZ_BMQB01000011.1"/>
</dbReference>
<dbReference type="SUPFAM" id="SSF52540">
    <property type="entry name" value="P-loop containing nucleoside triphosphate hydrolases"/>
    <property type="match status" value="1"/>
</dbReference>
<sequence>MSSDGGANPFALAWADRPGGISVESAAERRFLALLRPHLRPDGDPPRRTLILAVTGEYGSGKTHLLSRIAALRPDPERVTVCAARPDRDGFRSVYRQVIGQLGQATITHRVRRHYGRIVADAVGAPPGYHEDLVEGRVDPADAVGSLGLMASRLQRTLHDRLIELTGTRAYGTALTLLLEPGHDTLAWDWLRGLPPHAALREHGIATAIDSDESALRGLAALAGLHRGIGHRLALVVDEVDRPLLGQFPPSVHAAFRGLLDDLHRCGGVLVLASVPQALELLSPDTRQRITEEVQLARWTDADVAAYVAEVWRRTGRAGPPPFGDRVRGSVARIAAGNPRKIIELLYQLHQRQAEAPPGAPPPTVADVVATARSHIDVPTLEEARTEIGHALFNEAIPYLLRPRPGEPAGSDDYWIPSGGYGAGCQLIVTDSVLTEEDVDRLRAEVDAVHAGSLPRRAAVVIVGYLSDDLRDRFGGATGIRAEPVVYDRSVFRQVLISTVRVLLAGLEPGVESAMAIRLDRIGRQQAESQRRFDEYAAAHEAALQALERRVRNLTDERAAEPPAERPRPRPAAEPAGAAAEPALPAAVDEPIDDVLGELAKVPRLDPLLARVFAVDDAGTAADDARATVQARVQRHDLITAIGLVTVLAKLVRGFRDGVAGWYARQPAGARLGADARRALDDVCHNYDAIFSYLPVLDHLHLVVDLAAGPGAGGSRVVDLHRHRRDLYKDLESLAGRVRRELLQHLAENGDQRTSA</sequence>